<protein>
    <submittedName>
        <fullName evidence="1">Uncharacterized protein</fullName>
    </submittedName>
</protein>
<gene>
    <name evidence="1" type="ORF">ASJ35_08160</name>
</gene>
<dbReference type="EMBL" id="LMUA01000009">
    <property type="protein sequence ID" value="KUE76432.1"/>
    <property type="molecule type" value="Genomic_DNA"/>
</dbReference>
<proteinExistence type="predicted"/>
<name>A0A0W7TRG7_9FIRM</name>
<organism evidence="1 2">
    <name type="scientific">Ruthenibacterium lactatiformans</name>
    <dbReference type="NCBI Taxonomy" id="1550024"/>
    <lineage>
        <taxon>Bacteria</taxon>
        <taxon>Bacillati</taxon>
        <taxon>Bacillota</taxon>
        <taxon>Clostridia</taxon>
        <taxon>Eubacteriales</taxon>
        <taxon>Oscillospiraceae</taxon>
        <taxon>Ruthenibacterium</taxon>
    </lineage>
</organism>
<sequence>MFCYFLLYTFFGQMYNSDKMGRRLESCRALWYDNAYEQQRRCPQGMVYPAGGAFFAAGYSKEYEDKGK</sequence>
<evidence type="ECO:0000313" key="1">
    <source>
        <dbReference type="EMBL" id="KUE76432.1"/>
    </source>
</evidence>
<dbReference type="AlphaFoldDB" id="A0A0W7TRG7"/>
<comment type="caution">
    <text evidence="1">The sequence shown here is derived from an EMBL/GenBank/DDBJ whole genome shotgun (WGS) entry which is preliminary data.</text>
</comment>
<evidence type="ECO:0000313" key="2">
    <source>
        <dbReference type="Proteomes" id="UP000053433"/>
    </source>
</evidence>
<dbReference type="Proteomes" id="UP000053433">
    <property type="component" value="Unassembled WGS sequence"/>
</dbReference>
<accession>A0A0W7TRG7</accession>
<reference evidence="1 2" key="1">
    <citation type="submission" date="2015-10" db="EMBL/GenBank/DDBJ databases">
        <title>A novel member of the family Ruminococcaceae isolated from human faeces.</title>
        <authorList>
            <person name="Shkoporov A.N."/>
            <person name="Chaplin A.V."/>
            <person name="Motuzova O.V."/>
            <person name="Kafarskaia L.I."/>
            <person name="Efimov B.A."/>
        </authorList>
    </citation>
    <scope>NUCLEOTIDE SEQUENCE [LARGE SCALE GENOMIC DNA]</scope>
    <source>
        <strain evidence="1 2">668</strain>
    </source>
</reference>